<name>A0A1M6Y1X2_9BRAD</name>
<gene>
    <name evidence="1" type="ORF">SAMN05444159_5050</name>
</gene>
<protein>
    <submittedName>
        <fullName evidence="1">Uncharacterized protein</fullName>
    </submittedName>
</protein>
<sequence length="251" mass="28023">MIRPNAIIVTFASALLAVAAVIAYLTKESDGKRAVELSGKELRDSDVKISTFSRHMKIINWNWFNSDRASAGNTQRDSAIYLDTIYFVNPSRSPILWHDTTVVRGQVFIDFMSAPWRLVDQPEYQEHSTNSKLEYEAVIAAPKGEIEPTWLIRQFRYVDTFQPDNGRSQAGLRIPYHADLVSLVLDFSELSARQLPSDVACRVRRPEVGSPKLVDSACVSATGTFDPAVFTATLTGIAAGSQVILEWSWPK</sequence>
<evidence type="ECO:0000313" key="2">
    <source>
        <dbReference type="Proteomes" id="UP000189935"/>
    </source>
</evidence>
<organism evidence="1 2">
    <name type="scientific">Bradyrhizobium lablabi</name>
    <dbReference type="NCBI Taxonomy" id="722472"/>
    <lineage>
        <taxon>Bacteria</taxon>
        <taxon>Pseudomonadati</taxon>
        <taxon>Pseudomonadota</taxon>
        <taxon>Alphaproteobacteria</taxon>
        <taxon>Hyphomicrobiales</taxon>
        <taxon>Nitrobacteraceae</taxon>
        <taxon>Bradyrhizobium</taxon>
    </lineage>
</organism>
<dbReference type="EMBL" id="LT670844">
    <property type="protein sequence ID" value="SHL12207.1"/>
    <property type="molecule type" value="Genomic_DNA"/>
</dbReference>
<evidence type="ECO:0000313" key="1">
    <source>
        <dbReference type="EMBL" id="SHL12207.1"/>
    </source>
</evidence>
<accession>A0A1M6Y1X2</accession>
<dbReference type="Proteomes" id="UP000189935">
    <property type="component" value="Chromosome I"/>
</dbReference>
<proteinExistence type="predicted"/>
<dbReference type="RefSeq" id="WP_154071439.1">
    <property type="nucleotide sequence ID" value="NZ_LT670844.1"/>
</dbReference>
<reference evidence="1 2" key="1">
    <citation type="submission" date="2016-11" db="EMBL/GenBank/DDBJ databases">
        <authorList>
            <person name="Jaros S."/>
            <person name="Januszkiewicz K."/>
            <person name="Wedrychowicz H."/>
        </authorList>
    </citation>
    <scope>NUCLEOTIDE SEQUENCE [LARGE SCALE GENOMIC DNA]</scope>
    <source>
        <strain evidence="1 2">GAS499</strain>
    </source>
</reference>
<dbReference type="AlphaFoldDB" id="A0A1M6Y1X2"/>